<comment type="similarity">
    <text evidence="6">Belongs to the MPP10 family.</text>
</comment>
<dbReference type="Pfam" id="PF04006">
    <property type="entry name" value="Mpp10"/>
    <property type="match status" value="1"/>
</dbReference>
<feature type="region of interest" description="Disordered" evidence="7">
    <location>
        <begin position="605"/>
        <end position="642"/>
    </location>
</feature>
<name>G0TT32_TRYVY</name>
<dbReference type="InterPro" id="IPR012173">
    <property type="entry name" value="Mpp10"/>
</dbReference>
<organism evidence="8">
    <name type="scientific">Trypanosoma vivax (strain Y486)</name>
    <dbReference type="NCBI Taxonomy" id="1055687"/>
    <lineage>
        <taxon>Eukaryota</taxon>
        <taxon>Discoba</taxon>
        <taxon>Euglenozoa</taxon>
        <taxon>Kinetoplastea</taxon>
        <taxon>Metakinetoplastina</taxon>
        <taxon>Trypanosomatida</taxon>
        <taxon>Trypanosomatidae</taxon>
        <taxon>Trypanosoma</taxon>
        <taxon>Duttonella</taxon>
    </lineage>
</organism>
<comment type="subcellular location">
    <subcellularLocation>
        <location evidence="1">Nucleus</location>
        <location evidence="1">Nucleolus</location>
    </subcellularLocation>
</comment>
<reference evidence="8" key="1">
    <citation type="journal article" date="2012" name="Proc. Natl. Acad. Sci. U.S.A.">
        <title>Antigenic diversity is generated by distinct evolutionary mechanisms in African trypanosome species.</title>
        <authorList>
            <person name="Jackson A.P."/>
            <person name="Berry A."/>
            <person name="Aslett M."/>
            <person name="Allison H.C."/>
            <person name="Burton P."/>
            <person name="Vavrova-Anderson J."/>
            <person name="Brown R."/>
            <person name="Browne H."/>
            <person name="Corton N."/>
            <person name="Hauser H."/>
            <person name="Gamble J."/>
            <person name="Gilderthorp R."/>
            <person name="Marcello L."/>
            <person name="McQuillan J."/>
            <person name="Otto T.D."/>
            <person name="Quail M.A."/>
            <person name="Sanders M.J."/>
            <person name="van Tonder A."/>
            <person name="Ginger M.L."/>
            <person name="Field M.C."/>
            <person name="Barry J.D."/>
            <person name="Hertz-Fowler C."/>
            <person name="Berriman M."/>
        </authorList>
    </citation>
    <scope>NUCLEOTIDE SEQUENCE</scope>
    <source>
        <strain evidence="8">Y486</strain>
    </source>
</reference>
<proteinExistence type="inferred from homology"/>
<accession>G0TT32</accession>
<feature type="compositionally biased region" description="Polar residues" evidence="7">
    <location>
        <begin position="450"/>
        <end position="463"/>
    </location>
</feature>
<protein>
    <submittedName>
        <fullName evidence="8">Putative U3 small nucleolar ribonucleoprotein</fullName>
    </submittedName>
</protein>
<feature type="region of interest" description="Disordered" evidence="7">
    <location>
        <begin position="450"/>
        <end position="474"/>
    </location>
</feature>
<feature type="compositionally biased region" description="Acidic residues" evidence="7">
    <location>
        <begin position="206"/>
        <end position="215"/>
    </location>
</feature>
<keyword evidence="2" id="KW-0690">Ribosome biogenesis</keyword>
<feature type="compositionally biased region" description="Basic and acidic residues" evidence="7">
    <location>
        <begin position="122"/>
        <end position="135"/>
    </location>
</feature>
<evidence type="ECO:0000256" key="3">
    <source>
        <dbReference type="ARBA" id="ARBA00022552"/>
    </source>
</evidence>
<keyword evidence="3" id="KW-0698">rRNA processing</keyword>
<feature type="region of interest" description="Disordered" evidence="7">
    <location>
        <begin position="281"/>
        <end position="359"/>
    </location>
</feature>
<keyword evidence="5 8" id="KW-0687">Ribonucleoprotein</keyword>
<evidence type="ECO:0000256" key="2">
    <source>
        <dbReference type="ARBA" id="ARBA00022517"/>
    </source>
</evidence>
<feature type="compositionally biased region" description="Low complexity" evidence="7">
    <location>
        <begin position="230"/>
        <end position="240"/>
    </location>
</feature>
<dbReference type="GO" id="GO:0032040">
    <property type="term" value="C:small-subunit processome"/>
    <property type="evidence" value="ECO:0007669"/>
    <property type="project" value="TreeGrafter"/>
</dbReference>
<evidence type="ECO:0000313" key="8">
    <source>
        <dbReference type="EMBL" id="CCC47113.1"/>
    </source>
</evidence>
<dbReference type="GO" id="GO:0005732">
    <property type="term" value="C:sno(s)RNA-containing ribonucleoprotein complex"/>
    <property type="evidence" value="ECO:0007669"/>
    <property type="project" value="InterPro"/>
</dbReference>
<evidence type="ECO:0000256" key="1">
    <source>
        <dbReference type="ARBA" id="ARBA00004604"/>
    </source>
</evidence>
<evidence type="ECO:0000256" key="6">
    <source>
        <dbReference type="ARBA" id="ARBA00029455"/>
    </source>
</evidence>
<evidence type="ECO:0000256" key="4">
    <source>
        <dbReference type="ARBA" id="ARBA00023242"/>
    </source>
</evidence>
<dbReference type="PANTHER" id="PTHR17039:SF0">
    <property type="entry name" value="U3 SMALL NUCLEOLAR RIBONUCLEOPROTEIN PROTEIN MPP10"/>
    <property type="match status" value="1"/>
</dbReference>
<keyword evidence="4" id="KW-0539">Nucleus</keyword>
<dbReference type="GO" id="GO:0034457">
    <property type="term" value="C:Mpp10 complex"/>
    <property type="evidence" value="ECO:0007669"/>
    <property type="project" value="InterPro"/>
</dbReference>
<evidence type="ECO:0000256" key="7">
    <source>
        <dbReference type="SAM" id="MobiDB-lite"/>
    </source>
</evidence>
<dbReference type="AlphaFoldDB" id="G0TT32"/>
<feature type="region of interest" description="Disordered" evidence="7">
    <location>
        <begin position="114"/>
        <end position="135"/>
    </location>
</feature>
<feature type="region of interest" description="Disordered" evidence="7">
    <location>
        <begin position="180"/>
        <end position="269"/>
    </location>
</feature>
<feature type="compositionally biased region" description="Basic and acidic residues" evidence="7">
    <location>
        <begin position="612"/>
        <end position="634"/>
    </location>
</feature>
<feature type="compositionally biased region" description="Acidic residues" evidence="7">
    <location>
        <begin position="282"/>
        <end position="308"/>
    </location>
</feature>
<dbReference type="VEuPathDB" id="TriTrypDB:TvY486_0303000"/>
<dbReference type="PANTHER" id="PTHR17039">
    <property type="entry name" value="U3 SMALL NUCLEOLAR RIBONUCLEOPROTEIN PROTEIN MPP10"/>
    <property type="match status" value="1"/>
</dbReference>
<sequence>MSALNEDAGVVPADMAVPRRLRHSIRSVRGRLDVEPEAFLASRRDAGCLSRECLASLFKLASSLHSRRLPYYSRLLETSEARHITVEQIWGQMNMLLRPVLRRLRDNVRQAQRTFRTSSNNKPEKSDVVKRNAESKVSGKEALIVNDASDHMHSARTSELDESELDDEIADLLAQQEVRQKMKGASKTRGDDQSWRYAFGMGNGGDELEEEEGDSDGSGADALHEDGVSEGESGSSLAGSRPAGVGARPRKRSARVMGGDMEDEDENGRANEELEALKEMYGDDFEDEEGAYGDEEDEVDGYDDPLLEEDMKWDNPTAGFDEEGEAYFGDGDFLPDDNLLDGQNGPGVGDDDDEAGLNDPTLTQLQRERLRERRLVERLEQERLYSTQWAMTGEVGASSRPRDALLDEPLDFEHAMKAVPVITEAVTARLEDRIRRRILDANYDDVTRRTALSTPGDLQTTPAQEAGVSTKDSEKSKLSLMDLYEKEYLERVRQAEESNVTGSAPSAEPLTEVEKDELRAIQMWRRLGQHLDALSNFHFTPKPVQEDLAARVRAVEGQAPAITLETVGNFATTREAALAPQDLYRKPNGKFSDVGLAELSPLERRALRRSKKEQGAASKERREKRKEQAKKIKEQAQQLTVK</sequence>
<dbReference type="EMBL" id="HE573019">
    <property type="protein sequence ID" value="CCC47113.1"/>
    <property type="molecule type" value="Genomic_DNA"/>
</dbReference>
<dbReference type="OMA" id="THFEYKP"/>
<gene>
    <name evidence="8" type="ORF">TVY486_0303000</name>
</gene>
<evidence type="ECO:0000256" key="5">
    <source>
        <dbReference type="ARBA" id="ARBA00023274"/>
    </source>
</evidence>
<dbReference type="GO" id="GO:0006364">
    <property type="term" value="P:rRNA processing"/>
    <property type="evidence" value="ECO:0007669"/>
    <property type="project" value="UniProtKB-KW"/>
</dbReference>